<dbReference type="EMBL" id="RQXU01000020">
    <property type="protein sequence ID" value="RRH83693.1"/>
    <property type="molecule type" value="Genomic_DNA"/>
</dbReference>
<proteinExistence type="predicted"/>
<evidence type="ECO:0000256" key="1">
    <source>
        <dbReference type="SAM" id="MobiDB-lite"/>
    </source>
</evidence>
<dbReference type="Proteomes" id="UP000271590">
    <property type="component" value="Unassembled WGS sequence"/>
</dbReference>
<sequence>MKAASGRRRPLLASNDAVVKHFTNQRIDFMHLHKQPPSVRTAIKPRSHSEKPLGSVVHSMRNREDR</sequence>
<dbReference type="AlphaFoldDB" id="A0A3P3EB89"/>
<organism evidence="2 3">
    <name type="scientific">Variovorax beijingensis</name>
    <dbReference type="NCBI Taxonomy" id="2496117"/>
    <lineage>
        <taxon>Bacteria</taxon>
        <taxon>Pseudomonadati</taxon>
        <taxon>Pseudomonadota</taxon>
        <taxon>Betaproteobacteria</taxon>
        <taxon>Burkholderiales</taxon>
        <taxon>Comamonadaceae</taxon>
        <taxon>Variovorax</taxon>
    </lineage>
</organism>
<comment type="caution">
    <text evidence="2">The sequence shown here is derived from an EMBL/GenBank/DDBJ whole genome shotgun (WGS) entry which is preliminary data.</text>
</comment>
<dbReference type="RefSeq" id="WP_124960980.1">
    <property type="nucleotide sequence ID" value="NZ_CBFHCE010000018.1"/>
</dbReference>
<accession>A0A3P3EB89</accession>
<reference evidence="2 3" key="1">
    <citation type="submission" date="2018-11" db="EMBL/GenBank/DDBJ databases">
        <title>The genome of Variovorax sp T529.</title>
        <authorList>
            <person name="Gao J."/>
        </authorList>
    </citation>
    <scope>NUCLEOTIDE SEQUENCE [LARGE SCALE GENOMIC DNA]</scope>
    <source>
        <strain evidence="2 3">T529</strain>
    </source>
</reference>
<evidence type="ECO:0000313" key="2">
    <source>
        <dbReference type="EMBL" id="RRH83693.1"/>
    </source>
</evidence>
<name>A0A3P3EB89_9BURK</name>
<evidence type="ECO:0000313" key="3">
    <source>
        <dbReference type="Proteomes" id="UP000271590"/>
    </source>
</evidence>
<protein>
    <submittedName>
        <fullName evidence="2">Uncharacterized protein</fullName>
    </submittedName>
</protein>
<gene>
    <name evidence="2" type="ORF">EH244_24840</name>
</gene>
<feature type="region of interest" description="Disordered" evidence="1">
    <location>
        <begin position="35"/>
        <end position="66"/>
    </location>
</feature>